<evidence type="ECO:0000313" key="3">
    <source>
        <dbReference type="EMBL" id="TGE07707.1"/>
    </source>
</evidence>
<evidence type="ECO:0000256" key="1">
    <source>
        <dbReference type="SAM" id="Coils"/>
    </source>
</evidence>
<evidence type="ECO:0000256" key="2">
    <source>
        <dbReference type="SAM" id="Phobius"/>
    </source>
</evidence>
<feature type="coiled-coil region" evidence="1">
    <location>
        <begin position="163"/>
        <end position="193"/>
    </location>
</feature>
<feature type="coiled-coil region" evidence="1">
    <location>
        <begin position="411"/>
        <end position="459"/>
    </location>
</feature>
<organism evidence="3 4">
    <name type="scientific">Hymenobacter fodinae</name>
    <dbReference type="NCBI Taxonomy" id="2510796"/>
    <lineage>
        <taxon>Bacteria</taxon>
        <taxon>Pseudomonadati</taxon>
        <taxon>Bacteroidota</taxon>
        <taxon>Cytophagia</taxon>
        <taxon>Cytophagales</taxon>
        <taxon>Hymenobacteraceae</taxon>
        <taxon>Hymenobacter</taxon>
    </lineage>
</organism>
<sequence length="1034" mass="112114">MADQTEKVLFEIRLGAEQLKAESDAVRKKQAELATAIAATRTEQKLLVQDFKTGTKSEEEYGVAAQALSERLRAQTKEQAAATKQLESLTKVGNEAEGSINQLRAELALTTASYNALSKEERENSEAGKALQLRTRAISDELKELESAVGDNRRNVGNYSGSLQQLVKEMVKLQAQEKNLAEGSKELAQNQQRQIGFQIAAQKAAAQAGQSYEEAEKTITNYAKAIRPAVENLVALESEQARIVETGDQSSEAYRKIGFQIAAANQKLQEAKPATESFTGALVEAAGETELLGGAVQKATGIQEKYVQVQNLVRLAMGASTGAAKILKVALAATGIGLILVALTALVTYFTQTAEGGRILEQSLAQVGATIDVLTDRIGTFGKAVFQFFSGDFEQAAQTAKASFRGVGDEIQRETKLALDLSKARQQLERDQANNIATNKRLLNDVERLKNIRDDENNSLAVRNKANDDAYKIELKRQNTLADLAKRNLDIIKQDIERRGGDAKATVEQLRQRGEAENEYYDILEDSAGKQNELITNRFALQKEAEEKLRKLRQDFLNLEIAQIDARLAKVVVGSNQELALEKDKLAKQRALALSEADLTASQKKAIEVKYRSDIEQLDREHLQKLRQQAAAAQQTAVATQLARAREGSQEEFALKAEAVQAQLTVAIAGIDTRQSKEDQAAAEDKLRAEATKQTAELEFQQSLANLDTFLAQQRTLTNQQYADGQLTKAQHEAALAAIERAGQESRIVTLQDYGRTTTSEEEAQSQQRVQAAETEVERKRAIADQEVQVRLAVVDAVQDGTDTIISLFGEESAAGQAALALKKAAAIAEIEINLMKEISAINANAAANPLNIPTAGIAGISQSALLTGIAIAKAAFATAKVLAFAEGGVLSGPSHGQGGIPFTVAGRPGFEAEGDEIILTKGVHRNPVLRPFASLLNMLGGGKPLYRDPMPTQLMARYAEGGVVRYDASYMAAMAGRSGGSQIDYQELARSVAQELGPVFYEANKALPRPVTVLSELREKQDKVARNEARADS</sequence>
<feature type="coiled-coil region" evidence="1">
    <location>
        <begin position="65"/>
        <end position="120"/>
    </location>
</feature>
<protein>
    <submittedName>
        <fullName evidence="3">Uncharacterized protein</fullName>
    </submittedName>
</protein>
<dbReference type="Proteomes" id="UP000298337">
    <property type="component" value="Unassembled WGS sequence"/>
</dbReference>
<gene>
    <name evidence="3" type="ORF">EU556_08105</name>
</gene>
<keyword evidence="4" id="KW-1185">Reference proteome</keyword>
<keyword evidence="2" id="KW-0472">Membrane</keyword>
<comment type="caution">
    <text evidence="3">The sequence shown here is derived from an EMBL/GenBank/DDBJ whole genome shotgun (WGS) entry which is preliminary data.</text>
</comment>
<dbReference type="AlphaFoldDB" id="A0A4Z0P8I5"/>
<feature type="transmembrane region" description="Helical" evidence="2">
    <location>
        <begin position="329"/>
        <end position="350"/>
    </location>
</feature>
<keyword evidence="1" id="KW-0175">Coiled coil</keyword>
<dbReference type="RefSeq" id="WP_135433037.1">
    <property type="nucleotide sequence ID" value="NZ_SRLA01000002.1"/>
</dbReference>
<dbReference type="OrthoDB" id="952449at2"/>
<reference evidence="3 4" key="1">
    <citation type="submission" date="2019-04" db="EMBL/GenBank/DDBJ databases">
        <authorList>
            <person name="Feng G."/>
            <person name="Zhang J."/>
            <person name="Zhu H."/>
        </authorList>
    </citation>
    <scope>NUCLEOTIDE SEQUENCE [LARGE SCALE GENOMIC DNA]</scope>
    <source>
        <strain evidence="3 4">92R-1</strain>
    </source>
</reference>
<proteinExistence type="predicted"/>
<evidence type="ECO:0000313" key="4">
    <source>
        <dbReference type="Proteomes" id="UP000298337"/>
    </source>
</evidence>
<name>A0A4Z0P8I5_9BACT</name>
<dbReference type="EMBL" id="SRLA01000002">
    <property type="protein sequence ID" value="TGE07707.1"/>
    <property type="molecule type" value="Genomic_DNA"/>
</dbReference>
<accession>A0A4Z0P8I5</accession>
<keyword evidence="2" id="KW-0812">Transmembrane</keyword>
<keyword evidence="2" id="KW-1133">Transmembrane helix</keyword>